<dbReference type="PANTHER" id="PTHR31113">
    <property type="entry name" value="UPF0496 PROTEIN 3-RELATED"/>
    <property type="match status" value="1"/>
</dbReference>
<keyword evidence="4 6" id="KW-1133">Transmembrane helix</keyword>
<dbReference type="PANTHER" id="PTHR31113:SF3">
    <property type="entry name" value="UPF0496 PROTEIN 1"/>
    <property type="match status" value="1"/>
</dbReference>
<evidence type="ECO:0000256" key="5">
    <source>
        <dbReference type="ARBA" id="ARBA00023136"/>
    </source>
</evidence>
<evidence type="ECO:0000256" key="1">
    <source>
        <dbReference type="ARBA" id="ARBA00004370"/>
    </source>
</evidence>
<reference evidence="7 8" key="1">
    <citation type="journal article" date="2013" name="BMC Genomics">
        <title>The miniature genome of a carnivorous plant Genlisea aurea contains a low number of genes and short non-coding sequences.</title>
        <authorList>
            <person name="Leushkin E.V."/>
            <person name="Sutormin R.A."/>
            <person name="Nabieva E.R."/>
            <person name="Penin A.A."/>
            <person name="Kondrashov A.S."/>
            <person name="Logacheva M.D."/>
        </authorList>
    </citation>
    <scope>NUCLEOTIDE SEQUENCE [LARGE SCALE GENOMIC DNA]</scope>
</reference>
<dbReference type="Pfam" id="PF05055">
    <property type="entry name" value="DUF677"/>
    <property type="match status" value="1"/>
</dbReference>
<keyword evidence="3 6" id="KW-0812">Transmembrane</keyword>
<keyword evidence="5 6" id="KW-0472">Membrane</keyword>
<name>S8D6Y0_9LAMI</name>
<dbReference type="OrthoDB" id="679959at2759"/>
<organism evidence="7 8">
    <name type="scientific">Genlisea aurea</name>
    <dbReference type="NCBI Taxonomy" id="192259"/>
    <lineage>
        <taxon>Eukaryota</taxon>
        <taxon>Viridiplantae</taxon>
        <taxon>Streptophyta</taxon>
        <taxon>Embryophyta</taxon>
        <taxon>Tracheophyta</taxon>
        <taxon>Spermatophyta</taxon>
        <taxon>Magnoliopsida</taxon>
        <taxon>eudicotyledons</taxon>
        <taxon>Gunneridae</taxon>
        <taxon>Pentapetalae</taxon>
        <taxon>asterids</taxon>
        <taxon>lamiids</taxon>
        <taxon>Lamiales</taxon>
        <taxon>Lentibulariaceae</taxon>
        <taxon>Genlisea</taxon>
    </lineage>
</organism>
<dbReference type="EMBL" id="AUSU01009261">
    <property type="protein sequence ID" value="EPS58393.1"/>
    <property type="molecule type" value="Genomic_DNA"/>
</dbReference>
<gene>
    <name evidence="7" type="ORF">M569_16421</name>
</gene>
<accession>S8D6Y0</accession>
<comment type="similarity">
    <text evidence="2">Belongs to the UPF0496 family.</text>
</comment>
<keyword evidence="8" id="KW-1185">Reference proteome</keyword>
<dbReference type="Proteomes" id="UP000015453">
    <property type="component" value="Unassembled WGS sequence"/>
</dbReference>
<feature type="transmembrane region" description="Helical" evidence="6">
    <location>
        <begin position="227"/>
        <end position="248"/>
    </location>
</feature>
<dbReference type="AlphaFoldDB" id="S8D6Y0"/>
<dbReference type="InterPro" id="IPR007749">
    <property type="entry name" value="DUF677"/>
</dbReference>
<comment type="subcellular location">
    <subcellularLocation>
        <location evidence="1">Membrane</location>
    </subcellularLocation>
</comment>
<sequence>MCGSCFLRRSGSLCCFFLAKMRWRGGGRAELRISKELTTLASACRLDVDAHAMDTTLEARANSAIRALAAGVEVHALSMESLRDVTECLLEMNQEVVKVILDCKKDVWRNQDLFSLVEDHFDNTLHTLDFCSALQKSLHRARDAQIRLLVALQELEGEEGKPWAKSQCCKALEELKRFKETGNPFGEDFFQCLHSVHQHQMLMLDKLQRKKRKLDGKLKSIQAWRRISSIIFATTFAALLICSVVAAALSLGPIAAGLSAAASIPIGSIGKWIDSLLRKREAAIRGQKEIVNSMKVGSYVAVKDLDGIRVMVDKLEMEMEWMMRDADDFGIEAAVRIGVQEMKRKLQGFMKDVDDLGAQADCCSRDIRRARTVVLQRIIKPPSSAPEN</sequence>
<evidence type="ECO:0000256" key="6">
    <source>
        <dbReference type="SAM" id="Phobius"/>
    </source>
</evidence>
<proteinExistence type="inferred from homology"/>
<dbReference type="GO" id="GO:0016020">
    <property type="term" value="C:membrane"/>
    <property type="evidence" value="ECO:0007669"/>
    <property type="project" value="UniProtKB-SubCell"/>
</dbReference>
<evidence type="ECO:0000256" key="3">
    <source>
        <dbReference type="ARBA" id="ARBA00022692"/>
    </source>
</evidence>
<comment type="caution">
    <text evidence="7">The sequence shown here is derived from an EMBL/GenBank/DDBJ whole genome shotgun (WGS) entry which is preliminary data.</text>
</comment>
<protein>
    <submittedName>
        <fullName evidence="7">Uncharacterized protein</fullName>
    </submittedName>
</protein>
<evidence type="ECO:0000313" key="7">
    <source>
        <dbReference type="EMBL" id="EPS58393.1"/>
    </source>
</evidence>
<evidence type="ECO:0000313" key="8">
    <source>
        <dbReference type="Proteomes" id="UP000015453"/>
    </source>
</evidence>
<evidence type="ECO:0000256" key="2">
    <source>
        <dbReference type="ARBA" id="ARBA00009074"/>
    </source>
</evidence>
<evidence type="ECO:0000256" key="4">
    <source>
        <dbReference type="ARBA" id="ARBA00022989"/>
    </source>
</evidence>